<comment type="caution">
    <text evidence="3">The sequence shown here is derived from an EMBL/GenBank/DDBJ whole genome shotgun (WGS) entry which is preliminary data.</text>
</comment>
<dbReference type="RefSeq" id="WP_007826750.1">
    <property type="nucleotide sequence ID" value="NZ_JAVRER010000015.1"/>
</dbReference>
<accession>A0ABD5E4T1</accession>
<evidence type="ECO:0000256" key="1">
    <source>
        <dbReference type="SAM" id="MobiDB-lite"/>
    </source>
</evidence>
<protein>
    <recommendedName>
        <fullName evidence="5">Integral membrane protein</fullName>
    </recommendedName>
</protein>
<keyword evidence="2" id="KW-0472">Membrane</keyword>
<feature type="transmembrane region" description="Helical" evidence="2">
    <location>
        <begin position="204"/>
        <end position="237"/>
    </location>
</feature>
<feature type="transmembrane region" description="Helical" evidence="2">
    <location>
        <begin position="54"/>
        <end position="72"/>
    </location>
</feature>
<evidence type="ECO:0008006" key="5">
    <source>
        <dbReference type="Google" id="ProtNLM"/>
    </source>
</evidence>
<dbReference type="EMBL" id="JAVRER010000015">
    <property type="protein sequence ID" value="MDT0416330.1"/>
    <property type="molecule type" value="Genomic_DNA"/>
</dbReference>
<feature type="compositionally biased region" description="Low complexity" evidence="1">
    <location>
        <begin position="392"/>
        <end position="401"/>
    </location>
</feature>
<evidence type="ECO:0000313" key="3">
    <source>
        <dbReference type="EMBL" id="MDT0416330.1"/>
    </source>
</evidence>
<feature type="transmembrane region" description="Helical" evidence="2">
    <location>
        <begin position="449"/>
        <end position="469"/>
    </location>
</feature>
<feature type="compositionally biased region" description="Gly residues" evidence="1">
    <location>
        <begin position="379"/>
        <end position="391"/>
    </location>
</feature>
<feature type="region of interest" description="Disordered" evidence="1">
    <location>
        <begin position="371"/>
        <end position="438"/>
    </location>
</feature>
<evidence type="ECO:0000256" key="2">
    <source>
        <dbReference type="SAM" id="Phobius"/>
    </source>
</evidence>
<evidence type="ECO:0000313" key="4">
    <source>
        <dbReference type="Proteomes" id="UP001183607"/>
    </source>
</evidence>
<feature type="transmembrane region" description="Helical" evidence="2">
    <location>
        <begin position="290"/>
        <end position="312"/>
    </location>
</feature>
<keyword evidence="2" id="KW-1133">Transmembrane helix</keyword>
<keyword evidence="2" id="KW-0812">Transmembrane</keyword>
<feature type="transmembrane region" description="Helical" evidence="2">
    <location>
        <begin position="496"/>
        <end position="513"/>
    </location>
</feature>
<sequence length="516" mass="54393">MHRSRHDLHAVLGAALLVVAAALIGRHLRARHDNLFVDWPPLYARWEPHVGPGTPAAILVAAAVVLHGPPLVARLPWRALLLAVWAAATAWTFSLAWIDGWYRGIAERLTSRYEYLRVIDRFQDIPATLRDFTHHILLDSPHHWPPHTAGHPPAATVTFVLLDRVGLGGGGWAGMWCIVVGASAGVAALIAVRALAGEDLARRAALFLVLAPAAVWVGVSADGYFAAVAAWAVALLALAVTGRSPAWAAGSGLLFGLALYLSYGLTLFAVIGCAVLLLGRHGVRRKPVLLLYLLAGLVVVPAVFTALGFNWWEAYHILVERYYQGAGGKRPYGYFVWANLAGTVLVVGLATVAGLRRSVAELIRGAGEALRARRRGPEPGTGTGLPGGSGAGTVPPAGPGAETLSPAGTAVETVPRAGTGVETVPRAGTGVETVPRPGTGVEAAPQARLAFLVCAALVALLAADLSGMSKAETERIWLPFTVWLLPAAALLPRPRLWLAAQAVLALLLNHLLLTSW</sequence>
<dbReference type="AlphaFoldDB" id="A0ABD5E4T1"/>
<name>A0ABD5E4T1_9ACTN</name>
<gene>
    <name evidence="3" type="ORF">RM574_12600</name>
</gene>
<feature type="transmembrane region" description="Helical" evidence="2">
    <location>
        <begin position="172"/>
        <end position="192"/>
    </location>
</feature>
<feature type="transmembrane region" description="Helical" evidence="2">
    <location>
        <begin position="79"/>
        <end position="98"/>
    </location>
</feature>
<feature type="transmembrane region" description="Helical" evidence="2">
    <location>
        <begin position="332"/>
        <end position="355"/>
    </location>
</feature>
<proteinExistence type="predicted"/>
<reference evidence="4" key="1">
    <citation type="submission" date="2023-07" db="EMBL/GenBank/DDBJ databases">
        <title>30 novel species of actinomycetes from the DSMZ collection.</title>
        <authorList>
            <person name="Nouioui I."/>
        </authorList>
    </citation>
    <scope>NUCLEOTIDE SEQUENCE [LARGE SCALE GENOMIC DNA]</scope>
    <source>
        <strain evidence="4">DSM 41982</strain>
    </source>
</reference>
<dbReference type="Proteomes" id="UP001183607">
    <property type="component" value="Unassembled WGS sequence"/>
</dbReference>
<feature type="transmembrane region" description="Helical" evidence="2">
    <location>
        <begin position="257"/>
        <end position="278"/>
    </location>
</feature>
<organism evidence="3 4">
    <name type="scientific">Streptomyces evansiae</name>
    <dbReference type="NCBI Taxonomy" id="3075535"/>
    <lineage>
        <taxon>Bacteria</taxon>
        <taxon>Bacillati</taxon>
        <taxon>Actinomycetota</taxon>
        <taxon>Actinomycetes</taxon>
        <taxon>Kitasatosporales</taxon>
        <taxon>Streptomycetaceae</taxon>
        <taxon>Streptomyces</taxon>
    </lineage>
</organism>